<accession>A0A4U6TK59</accession>
<dbReference type="EMBL" id="CM016559">
    <property type="protein sequence ID" value="TKW02122.1"/>
    <property type="molecule type" value="Genomic_DNA"/>
</dbReference>
<evidence type="ECO:0000313" key="2">
    <source>
        <dbReference type="EMBL" id="TKW02122.1"/>
    </source>
</evidence>
<keyword evidence="3" id="KW-1185">Reference proteome</keyword>
<protein>
    <submittedName>
        <fullName evidence="2">Uncharacterized protein</fullName>
    </submittedName>
</protein>
<reference evidence="2" key="1">
    <citation type="submission" date="2019-03" db="EMBL/GenBank/DDBJ databases">
        <title>WGS assembly of Setaria viridis.</title>
        <authorList>
            <person name="Huang P."/>
            <person name="Jenkins J."/>
            <person name="Grimwood J."/>
            <person name="Barry K."/>
            <person name="Healey A."/>
            <person name="Mamidi S."/>
            <person name="Sreedasyam A."/>
            <person name="Shu S."/>
            <person name="Feldman M."/>
            <person name="Wu J."/>
            <person name="Yu Y."/>
            <person name="Chen C."/>
            <person name="Johnson J."/>
            <person name="Rokhsar D."/>
            <person name="Baxter I."/>
            <person name="Schmutz J."/>
            <person name="Brutnell T."/>
            <person name="Kellogg E."/>
        </authorList>
    </citation>
    <scope>NUCLEOTIDE SEQUENCE [LARGE SCALE GENOMIC DNA]</scope>
</reference>
<sequence length="202" mass="23644">MAKIQEEFNRKSWLARWTCHHLGYSMRPIYKCARFTHPRYPTFWEVKVILREEHERGWEVMAVHHDVAMRRTMESGIAEVARRALEVLSHKERPRLRYTYRRFLPSRASGEARTFIATHDGVDMASDFLRKYLSATLTALNETNNHLFEIQRELHEVRWERDVLVASATRAPPPQEDANFPASSPSPKRPRYDSPGAAAEDL</sequence>
<dbReference type="Gramene" id="TKW02122">
    <property type="protein sequence ID" value="TKW02122"/>
    <property type="gene ID" value="SEVIR_8G224700v2"/>
</dbReference>
<dbReference type="AlphaFoldDB" id="A0A4U6TK59"/>
<feature type="region of interest" description="Disordered" evidence="1">
    <location>
        <begin position="166"/>
        <end position="202"/>
    </location>
</feature>
<dbReference type="OMA" id="HERGWEV"/>
<name>A0A4U6TK59_SETVI</name>
<organism evidence="2 3">
    <name type="scientific">Setaria viridis</name>
    <name type="common">Green bristlegrass</name>
    <name type="synonym">Setaria italica subsp. viridis</name>
    <dbReference type="NCBI Taxonomy" id="4556"/>
    <lineage>
        <taxon>Eukaryota</taxon>
        <taxon>Viridiplantae</taxon>
        <taxon>Streptophyta</taxon>
        <taxon>Embryophyta</taxon>
        <taxon>Tracheophyta</taxon>
        <taxon>Spermatophyta</taxon>
        <taxon>Magnoliopsida</taxon>
        <taxon>Liliopsida</taxon>
        <taxon>Poales</taxon>
        <taxon>Poaceae</taxon>
        <taxon>PACMAD clade</taxon>
        <taxon>Panicoideae</taxon>
        <taxon>Panicodae</taxon>
        <taxon>Paniceae</taxon>
        <taxon>Cenchrinae</taxon>
        <taxon>Setaria</taxon>
    </lineage>
</organism>
<proteinExistence type="predicted"/>
<dbReference type="Proteomes" id="UP000298652">
    <property type="component" value="Chromosome 8"/>
</dbReference>
<gene>
    <name evidence="2" type="ORF">SEVIR_8G224700v2</name>
</gene>
<evidence type="ECO:0000313" key="3">
    <source>
        <dbReference type="Proteomes" id="UP000298652"/>
    </source>
</evidence>
<evidence type="ECO:0000256" key="1">
    <source>
        <dbReference type="SAM" id="MobiDB-lite"/>
    </source>
</evidence>